<dbReference type="Proteomes" id="UP000244335">
    <property type="component" value="Unassembled WGS sequence"/>
</dbReference>
<dbReference type="RefSeq" id="WP_116494125.1">
    <property type="nucleotide sequence ID" value="NZ_QDFR01000014.1"/>
</dbReference>
<sequence>MEKLNDVIVRAKAACYVGGGAKGEPSRRGSQDLIWSDAEWEFRDSYFGGTNFIGQEVLWLRRTPYWAMSYYGFIIRPDLIDGERAGSTIKAALSRMYRGGRFLGGFEWTGEYGTYIDKSEGDARHFHGREVIMVGGEEAYALHYCGGLIIP</sequence>
<reference evidence="2 3" key="1">
    <citation type="submission" date="2018-04" db="EMBL/GenBank/DDBJ databases">
        <authorList>
            <person name="Hagen T."/>
        </authorList>
    </citation>
    <scope>NUCLEOTIDE SEQUENCE [LARGE SCALE GENOMIC DNA]</scope>
    <source>
        <strain evidence="2 3">TPD7009</strain>
    </source>
</reference>
<comment type="caution">
    <text evidence="2">The sequence shown here is derived from an EMBL/GenBank/DDBJ whole genome shotgun (WGS) entry which is preliminary data.</text>
</comment>
<evidence type="ECO:0000313" key="3">
    <source>
        <dbReference type="Proteomes" id="UP000244335"/>
    </source>
</evidence>
<evidence type="ECO:0000313" key="2">
    <source>
        <dbReference type="EMBL" id="PVE50080.1"/>
    </source>
</evidence>
<organism evidence="2 3">
    <name type="scientific">Rhizobium rhizogenes</name>
    <name type="common">Agrobacterium rhizogenes</name>
    <dbReference type="NCBI Taxonomy" id="359"/>
    <lineage>
        <taxon>Bacteria</taxon>
        <taxon>Pseudomonadati</taxon>
        <taxon>Pseudomonadota</taxon>
        <taxon>Alphaproteobacteria</taxon>
        <taxon>Hyphomicrobiales</taxon>
        <taxon>Rhizobiaceae</taxon>
        <taxon>Rhizobium/Agrobacterium group</taxon>
        <taxon>Rhizobium</taxon>
    </lineage>
</organism>
<dbReference type="InterPro" id="IPR043735">
    <property type="entry name" value="DUF5680"/>
</dbReference>
<name>A0AA92BZ09_RHIRH</name>
<dbReference type="AlphaFoldDB" id="A0AA92BZ09"/>
<dbReference type="EMBL" id="QDFR01000014">
    <property type="protein sequence ID" value="PVE50080.1"/>
    <property type="molecule type" value="Genomic_DNA"/>
</dbReference>
<protein>
    <recommendedName>
        <fullName evidence="1">DUF5680 domain-containing protein</fullName>
    </recommendedName>
</protein>
<proteinExistence type="predicted"/>
<feature type="domain" description="DUF5680" evidence="1">
    <location>
        <begin position="44"/>
        <end position="149"/>
    </location>
</feature>
<accession>A0AA92BZ09</accession>
<evidence type="ECO:0000259" key="1">
    <source>
        <dbReference type="Pfam" id="PF18931"/>
    </source>
</evidence>
<gene>
    <name evidence="2" type="ORF">DC430_23065</name>
</gene>
<dbReference type="Pfam" id="PF18931">
    <property type="entry name" value="DUF5680"/>
    <property type="match status" value="1"/>
</dbReference>